<dbReference type="STRING" id="690567.541"/>
<evidence type="ECO:0000313" key="1">
    <source>
        <dbReference type="EMBL" id="CFX12499.1"/>
    </source>
</evidence>
<name>A0A0E4G9D3_9FIRM</name>
<organism evidence="1 2">
    <name type="scientific">Syntrophomonas zehnderi OL-4</name>
    <dbReference type="NCBI Taxonomy" id="690567"/>
    <lineage>
        <taxon>Bacteria</taxon>
        <taxon>Bacillati</taxon>
        <taxon>Bacillota</taxon>
        <taxon>Clostridia</taxon>
        <taxon>Eubacteriales</taxon>
        <taxon>Syntrophomonadaceae</taxon>
        <taxon>Syntrophomonas</taxon>
    </lineage>
</organism>
<proteinExistence type="predicted"/>
<dbReference type="InterPro" id="IPR045527">
    <property type="entry name" value="DUF6470"/>
</dbReference>
<evidence type="ECO:0000313" key="2">
    <source>
        <dbReference type="Proteomes" id="UP000045545"/>
    </source>
</evidence>
<gene>
    <name evidence="1" type="ORF">541</name>
</gene>
<sequence>MLQIRIDQQFAQLGLDIKKPAINLQTTLPAIELQIEEPRLEIHSPRPRLYIDQSQCFADMDKRSPAEFSRYYADLARQKGIEAIGIISSEGDYLANWQEGNTIEALAASAMDTQVDFNVTAVPQQPPRIDWEIRPVETNVSRGTIDLKLRRGQVQNNFQWGRVNAYIAQQNYLKISWHNPKLNQTV</sequence>
<accession>A0A0E4G9D3</accession>
<dbReference type="OrthoDB" id="1680451at2"/>
<reference evidence="1 2" key="1">
    <citation type="submission" date="2015-03" db="EMBL/GenBank/DDBJ databases">
        <authorList>
            <person name="Murphy D."/>
        </authorList>
    </citation>
    <scope>NUCLEOTIDE SEQUENCE [LARGE SCALE GENOMIC DNA]</scope>
    <source>
        <strain evidence="1 2">OL-4</strain>
    </source>
</reference>
<keyword evidence="2" id="KW-1185">Reference proteome</keyword>
<dbReference type="EMBL" id="CGIH01000005">
    <property type="protein sequence ID" value="CFX12499.1"/>
    <property type="molecule type" value="Genomic_DNA"/>
</dbReference>
<dbReference type="AlphaFoldDB" id="A0A0E4G9D3"/>
<dbReference type="Proteomes" id="UP000045545">
    <property type="component" value="Unassembled WGS sequence"/>
</dbReference>
<protein>
    <submittedName>
        <fullName evidence="1">Uncharacterized</fullName>
    </submittedName>
</protein>
<dbReference type="Pfam" id="PF20074">
    <property type="entry name" value="DUF6470"/>
    <property type="match status" value="1"/>
</dbReference>
<dbReference type="RefSeq" id="WP_052729555.1">
    <property type="nucleotide sequence ID" value="NZ_CGIH01000005.1"/>
</dbReference>